<dbReference type="RefSeq" id="WP_343797280.1">
    <property type="nucleotide sequence ID" value="NZ_BAAAGF010000002.1"/>
</dbReference>
<protein>
    <recommendedName>
        <fullName evidence="3">ATP-GRASP peptide maturase of grasp-with-spasm system</fullName>
    </recommendedName>
</protein>
<name>A0ABN1JN16_9FLAO</name>
<dbReference type="SUPFAM" id="SSF56059">
    <property type="entry name" value="Glutathione synthetase ATP-binding domain-like"/>
    <property type="match status" value="1"/>
</dbReference>
<accession>A0ABN1JN16</accession>
<dbReference type="EMBL" id="BAAAGF010000002">
    <property type="protein sequence ID" value="GAA0743158.1"/>
    <property type="molecule type" value="Genomic_DNA"/>
</dbReference>
<keyword evidence="2" id="KW-1185">Reference proteome</keyword>
<dbReference type="NCBIfam" id="TIGR04192">
    <property type="entry name" value="GRASP_w_spasm"/>
    <property type="match status" value="1"/>
</dbReference>
<sequence length="316" mass="37783">MHIIISDKFDQPTNQTLKWFNYHEKDVIVIDKSSFISVDFRNGFDCPVLLLEDYNLSITSIESVWFRRGRFRLNYDYLDRLDEEAIKKFHNQTHYIIETYFNSLIFSKIKCLGNPFKISVNKLEVLLLAKEIGLKIPETMLTDKINDVDCFFKDKPAITKLLVNMNNFSTDKQKINYFTFNYDRELLAEEELSISLFQEKIIKKYEIRAFYLNNKVYSKAIFSQIDDKTKDDYRNYNLDKPNRETRFALPKDIETKIKKLMYRLDLNTGSIDLIVDENNDYIFLEVNPVGQFFDLSYNCNYKLDKIIYDYLVDYEK</sequence>
<reference evidence="1 2" key="1">
    <citation type="journal article" date="2019" name="Int. J. Syst. Evol. Microbiol.">
        <title>The Global Catalogue of Microorganisms (GCM) 10K type strain sequencing project: providing services to taxonomists for standard genome sequencing and annotation.</title>
        <authorList>
            <consortium name="The Broad Institute Genomics Platform"/>
            <consortium name="The Broad Institute Genome Sequencing Center for Infectious Disease"/>
            <person name="Wu L."/>
            <person name="Ma J."/>
        </authorList>
    </citation>
    <scope>NUCLEOTIDE SEQUENCE [LARGE SCALE GENOMIC DNA]</scope>
    <source>
        <strain evidence="1 2">JCM 15976</strain>
    </source>
</reference>
<evidence type="ECO:0000313" key="1">
    <source>
        <dbReference type="EMBL" id="GAA0743158.1"/>
    </source>
</evidence>
<dbReference type="PANTHER" id="PTHR21621">
    <property type="entry name" value="RIBOSOMAL PROTEIN S6 MODIFICATION PROTEIN"/>
    <property type="match status" value="1"/>
</dbReference>
<organism evidence="1 2">
    <name type="scientific">Gaetbulibacter jejuensis</name>
    <dbReference type="NCBI Taxonomy" id="584607"/>
    <lineage>
        <taxon>Bacteria</taxon>
        <taxon>Pseudomonadati</taxon>
        <taxon>Bacteroidota</taxon>
        <taxon>Flavobacteriia</taxon>
        <taxon>Flavobacteriales</taxon>
        <taxon>Flavobacteriaceae</taxon>
        <taxon>Gaetbulibacter</taxon>
    </lineage>
</organism>
<dbReference type="Gene3D" id="3.30.470.20">
    <property type="entry name" value="ATP-grasp fold, B domain"/>
    <property type="match status" value="1"/>
</dbReference>
<evidence type="ECO:0000313" key="2">
    <source>
        <dbReference type="Proteomes" id="UP001500736"/>
    </source>
</evidence>
<dbReference type="PANTHER" id="PTHR21621:SF0">
    <property type="entry name" value="BETA-CITRYLGLUTAMATE SYNTHASE B-RELATED"/>
    <property type="match status" value="1"/>
</dbReference>
<dbReference type="Proteomes" id="UP001500736">
    <property type="component" value="Unassembled WGS sequence"/>
</dbReference>
<proteinExistence type="predicted"/>
<gene>
    <name evidence="1" type="ORF">GCM10009431_16010</name>
</gene>
<comment type="caution">
    <text evidence="1">The sequence shown here is derived from an EMBL/GenBank/DDBJ whole genome shotgun (WGS) entry which is preliminary data.</text>
</comment>
<dbReference type="InterPro" id="IPR026455">
    <property type="entry name" value="GRASP_w_spasm"/>
</dbReference>
<evidence type="ECO:0008006" key="3">
    <source>
        <dbReference type="Google" id="ProtNLM"/>
    </source>
</evidence>